<protein>
    <submittedName>
        <fullName evidence="1">Uncharacterized protein</fullName>
    </submittedName>
</protein>
<reference evidence="1" key="1">
    <citation type="submission" date="2014-09" db="EMBL/GenBank/DDBJ databases">
        <authorList>
            <person name="Magalhaes I.L.F."/>
            <person name="Oliveira U."/>
            <person name="Santos F.R."/>
            <person name="Vidigal T.H.D.A."/>
            <person name="Brescovit A.D."/>
            <person name="Santos A.J."/>
        </authorList>
    </citation>
    <scope>NUCLEOTIDE SEQUENCE</scope>
    <source>
        <tissue evidence="1">Shoot tissue taken approximately 20 cm above the soil surface</tissue>
    </source>
</reference>
<dbReference type="EMBL" id="GBRH01233591">
    <property type="protein sequence ID" value="JAD64304.1"/>
    <property type="molecule type" value="Transcribed_RNA"/>
</dbReference>
<proteinExistence type="predicted"/>
<organism evidence="1">
    <name type="scientific">Arundo donax</name>
    <name type="common">Giant reed</name>
    <name type="synonym">Donax arundinaceus</name>
    <dbReference type="NCBI Taxonomy" id="35708"/>
    <lineage>
        <taxon>Eukaryota</taxon>
        <taxon>Viridiplantae</taxon>
        <taxon>Streptophyta</taxon>
        <taxon>Embryophyta</taxon>
        <taxon>Tracheophyta</taxon>
        <taxon>Spermatophyta</taxon>
        <taxon>Magnoliopsida</taxon>
        <taxon>Liliopsida</taxon>
        <taxon>Poales</taxon>
        <taxon>Poaceae</taxon>
        <taxon>PACMAD clade</taxon>
        <taxon>Arundinoideae</taxon>
        <taxon>Arundineae</taxon>
        <taxon>Arundo</taxon>
    </lineage>
</organism>
<sequence length="14" mass="1529">MMSCEFSLLLGQLG</sequence>
<evidence type="ECO:0000313" key="1">
    <source>
        <dbReference type="EMBL" id="JAD64304.1"/>
    </source>
</evidence>
<name>A0A0A9BJZ9_ARUDO</name>
<accession>A0A0A9BJZ9</accession>
<reference evidence="1" key="2">
    <citation type="journal article" date="2015" name="Data Brief">
        <title>Shoot transcriptome of the giant reed, Arundo donax.</title>
        <authorList>
            <person name="Barrero R.A."/>
            <person name="Guerrero F.D."/>
            <person name="Moolhuijzen P."/>
            <person name="Goolsby J.A."/>
            <person name="Tidwell J."/>
            <person name="Bellgard S.E."/>
            <person name="Bellgard M.I."/>
        </authorList>
    </citation>
    <scope>NUCLEOTIDE SEQUENCE</scope>
    <source>
        <tissue evidence="1">Shoot tissue taken approximately 20 cm above the soil surface</tissue>
    </source>
</reference>